<feature type="non-terminal residue" evidence="1">
    <location>
        <position position="1"/>
    </location>
</feature>
<proteinExistence type="predicted"/>
<accession>A0A5J4UJ40</accession>
<organism evidence="1 2">
    <name type="scientific">Streblomastix strix</name>
    <dbReference type="NCBI Taxonomy" id="222440"/>
    <lineage>
        <taxon>Eukaryota</taxon>
        <taxon>Metamonada</taxon>
        <taxon>Preaxostyla</taxon>
        <taxon>Oxymonadida</taxon>
        <taxon>Streblomastigidae</taxon>
        <taxon>Streblomastix</taxon>
    </lineage>
</organism>
<evidence type="ECO:0000313" key="1">
    <source>
        <dbReference type="EMBL" id="KAA6370618.1"/>
    </source>
</evidence>
<dbReference type="EMBL" id="SNRW01015220">
    <property type="protein sequence ID" value="KAA6370618.1"/>
    <property type="molecule type" value="Genomic_DNA"/>
</dbReference>
<dbReference type="Proteomes" id="UP000324800">
    <property type="component" value="Unassembled WGS sequence"/>
</dbReference>
<sequence>LLFIAVLITDRCYIGVGYEAEGEDSNQLVGDTCLGDASLELLDDVDVDVDDCDYESQGELVCECV</sequence>
<gene>
    <name evidence="1" type="ORF">EZS28_033854</name>
</gene>
<name>A0A5J4UJ40_9EUKA</name>
<dbReference type="AlphaFoldDB" id="A0A5J4UJ40"/>
<comment type="caution">
    <text evidence="1">The sequence shown here is derived from an EMBL/GenBank/DDBJ whole genome shotgun (WGS) entry which is preliminary data.</text>
</comment>
<reference evidence="1 2" key="1">
    <citation type="submission" date="2019-03" db="EMBL/GenBank/DDBJ databases">
        <title>Single cell metagenomics reveals metabolic interactions within the superorganism composed of flagellate Streblomastix strix and complex community of Bacteroidetes bacteria on its surface.</title>
        <authorList>
            <person name="Treitli S.C."/>
            <person name="Kolisko M."/>
            <person name="Husnik F."/>
            <person name="Keeling P."/>
            <person name="Hampl V."/>
        </authorList>
    </citation>
    <scope>NUCLEOTIDE SEQUENCE [LARGE SCALE GENOMIC DNA]</scope>
    <source>
        <strain evidence="1">ST1C</strain>
    </source>
</reference>
<protein>
    <submittedName>
        <fullName evidence="1">Uncharacterized protein</fullName>
    </submittedName>
</protein>
<evidence type="ECO:0000313" key="2">
    <source>
        <dbReference type="Proteomes" id="UP000324800"/>
    </source>
</evidence>